<dbReference type="Pfam" id="PF05161">
    <property type="entry name" value="MOFRL"/>
    <property type="match status" value="1"/>
</dbReference>
<name>A0A9X5CB76_9FIRM</name>
<dbReference type="GO" id="GO:0005737">
    <property type="term" value="C:cytoplasm"/>
    <property type="evidence" value="ECO:0007669"/>
    <property type="project" value="TreeGrafter"/>
</dbReference>
<dbReference type="PANTHER" id="PTHR12227:SF0">
    <property type="entry name" value="GLYCERATE KINASE"/>
    <property type="match status" value="1"/>
</dbReference>
<dbReference type="Pfam" id="PF13660">
    <property type="entry name" value="DUF4147"/>
    <property type="match status" value="1"/>
</dbReference>
<evidence type="ECO:0000313" key="4">
    <source>
        <dbReference type="Proteomes" id="UP000474104"/>
    </source>
</evidence>
<evidence type="ECO:0000313" key="3">
    <source>
        <dbReference type="EMBL" id="NDO71176.1"/>
    </source>
</evidence>
<gene>
    <name evidence="3" type="ORF">FMM80_22005</name>
</gene>
<feature type="domain" description="MOFRL-associated" evidence="2">
    <location>
        <begin position="23"/>
        <end position="269"/>
    </location>
</feature>
<dbReference type="InterPro" id="IPR007835">
    <property type="entry name" value="MOFRL"/>
</dbReference>
<dbReference type="EMBL" id="VIRB01000133">
    <property type="protein sequence ID" value="NDO71176.1"/>
    <property type="molecule type" value="Genomic_DNA"/>
</dbReference>
<proteinExistence type="predicted"/>
<evidence type="ECO:0000259" key="1">
    <source>
        <dbReference type="Pfam" id="PF05161"/>
    </source>
</evidence>
<dbReference type="Proteomes" id="UP000474104">
    <property type="component" value="Unassembled WGS sequence"/>
</dbReference>
<dbReference type="RefSeq" id="WP_162205925.1">
    <property type="nucleotide sequence ID" value="NZ_VIRB01000133.1"/>
</dbReference>
<dbReference type="Gene3D" id="3.40.1480.10">
    <property type="entry name" value="MOFRL domain"/>
    <property type="match status" value="1"/>
</dbReference>
<feature type="domain" description="MOFRL" evidence="1">
    <location>
        <begin position="347"/>
        <end position="456"/>
    </location>
</feature>
<dbReference type="InterPro" id="IPR037035">
    <property type="entry name" value="GK-like_C_sf"/>
</dbReference>
<dbReference type="InterPro" id="IPR039760">
    <property type="entry name" value="MOFRL_protein"/>
</dbReference>
<dbReference type="InterPro" id="IPR025286">
    <property type="entry name" value="MOFRL_assoc_dom"/>
</dbReference>
<evidence type="ECO:0000259" key="2">
    <source>
        <dbReference type="Pfam" id="PF13660"/>
    </source>
</evidence>
<organism evidence="3 4">
    <name type="scientific">Schaedlerella arabinosiphila</name>
    <dbReference type="NCBI Taxonomy" id="2044587"/>
    <lineage>
        <taxon>Bacteria</taxon>
        <taxon>Bacillati</taxon>
        <taxon>Bacillota</taxon>
        <taxon>Clostridia</taxon>
        <taxon>Lachnospirales</taxon>
        <taxon>Lachnospiraceae</taxon>
        <taxon>Schaedlerella</taxon>
    </lineage>
</organism>
<dbReference type="PANTHER" id="PTHR12227">
    <property type="entry name" value="GLYCERATE KINASE"/>
    <property type="match status" value="1"/>
</dbReference>
<protein>
    <submittedName>
        <fullName evidence="3">DUF4147 domain-containing protein</fullName>
    </submittedName>
</protein>
<reference evidence="3 4" key="1">
    <citation type="submission" date="2019-07" db="EMBL/GenBank/DDBJ databases">
        <title>Draft genome sequences of 15 bacterial species constituting the stable defined intestinal microbiota of the GM15 gnotobiotic mouse model.</title>
        <authorList>
            <person name="Elie C."/>
            <person name="Mathieu A."/>
            <person name="Saliou A."/>
            <person name="Darnaud M."/>
            <person name="Leulier F."/>
            <person name="Tamellini A."/>
        </authorList>
    </citation>
    <scope>NUCLEOTIDE SEQUENCE [LARGE SCALE GENOMIC DNA]</scope>
    <source>
        <strain evidence="4">ASF 502</strain>
    </source>
</reference>
<accession>A0A9X5CB76</accession>
<dbReference type="Gene3D" id="3.40.50.10180">
    <property type="entry name" value="Glycerate kinase, MOFRL-like N-terminal domain"/>
    <property type="match status" value="1"/>
</dbReference>
<dbReference type="GO" id="GO:0008887">
    <property type="term" value="F:glycerate kinase activity"/>
    <property type="evidence" value="ECO:0007669"/>
    <property type="project" value="InterPro"/>
</dbReference>
<dbReference type="InterPro" id="IPR038614">
    <property type="entry name" value="GK_N_sf"/>
</dbReference>
<dbReference type="SUPFAM" id="SSF82544">
    <property type="entry name" value="GckA/TtuD-like"/>
    <property type="match status" value="1"/>
</dbReference>
<sequence length="469" mass="50504">MKKIKNYDVLTSHGDVESRKIVLDITDKTLQRLDAYNRIKSIMRLEGDILHIGTKTWDLSKKKHVYLLGAGKACNHMAMAVDEVLGDKLTKGIAIVKVSEETDRFQNTDVYVGGHPLPNQAGYEACLKILELVDQAGPDDLFIVVISGGSSALMSCPIEGISLEDEIKTTDVMLKTGAGIYEINAIRRHISAMNGGMLAKRIQSVCAELIGFGISDAVGNPATGDISVPYEKYASTPMGPDKTTLEDARRVIRDYNVADRLPKTVVDYLMNVGPEGETPKAFPDNTYFLLNTLPDSCIYAKEIAEEMGIPAIVLTSFLEGESKDAGSFFASIAREVQAYGNPIKPPCVILSSGETTTQILDNSLITGHGGPGQELTLSFSILAAKTKGACMLSIDSEGTDGTTPVAGGICDSTSYRRALEKGVDVFSSLRGHACYEALEEMGDAVFTGNTGTNLCDFNVLYIPEVEGKC</sequence>
<dbReference type="AlphaFoldDB" id="A0A9X5CB76"/>
<comment type="caution">
    <text evidence="3">The sequence shown here is derived from an EMBL/GenBank/DDBJ whole genome shotgun (WGS) entry which is preliminary data.</text>
</comment>